<dbReference type="Pfam" id="PF04338">
    <property type="entry name" value="DUF481"/>
    <property type="match status" value="1"/>
</dbReference>
<evidence type="ECO:0000256" key="1">
    <source>
        <dbReference type="SAM" id="SignalP"/>
    </source>
</evidence>
<sequence>MGFLKRGGWVVLGVLLHASSAAAQIVNVQALFDEKAELGPAAAIELGGDWRTGSTQLFSIRGSLVGQLRSERDVWLGVIRGEYSFASGERIVSQVLEHVRYRRSLSDLMSGEVFAQHEYNEFRRLQLRILLGAGPRFVLFNEDAAGLTFGVALMLEHERLRKDGEVDAGDRYTDPRVSSYLLGRVKLMENINLVETVYFQPRVTRPSDLRVLNETLFAVTPNPRVTVGIGFNLTYDSAPPATVPALDTQLRTTVGVKL</sequence>
<proteinExistence type="predicted"/>
<protein>
    <submittedName>
        <fullName evidence="2">DUF481 domain-containing protein</fullName>
    </submittedName>
</protein>
<dbReference type="EMBL" id="JABFJV010000076">
    <property type="protein sequence ID" value="NOK34600.1"/>
    <property type="molecule type" value="Genomic_DNA"/>
</dbReference>
<comment type="caution">
    <text evidence="2">The sequence shown here is derived from an EMBL/GenBank/DDBJ whole genome shotgun (WGS) entry which is preliminary data.</text>
</comment>
<evidence type="ECO:0000313" key="2">
    <source>
        <dbReference type="EMBL" id="NOK34600.1"/>
    </source>
</evidence>
<evidence type="ECO:0000313" key="3">
    <source>
        <dbReference type="Proteomes" id="UP000563426"/>
    </source>
</evidence>
<accession>A0A3A8I291</accession>
<dbReference type="OrthoDB" id="5521772at2"/>
<dbReference type="RefSeq" id="WP_120526096.1">
    <property type="nucleotide sequence ID" value="NZ_JABFJV010000076.1"/>
</dbReference>
<keyword evidence="3" id="KW-1185">Reference proteome</keyword>
<gene>
    <name evidence="2" type="ORF">HMI49_15470</name>
</gene>
<dbReference type="InterPro" id="IPR007433">
    <property type="entry name" value="DUF481"/>
</dbReference>
<keyword evidence="1" id="KW-0732">Signal</keyword>
<name>A0A3A8I291_9BACT</name>
<dbReference type="Proteomes" id="UP000563426">
    <property type="component" value="Unassembled WGS sequence"/>
</dbReference>
<organism evidence="2 3">
    <name type="scientific">Corallococcus exercitus</name>
    <dbReference type="NCBI Taxonomy" id="2316736"/>
    <lineage>
        <taxon>Bacteria</taxon>
        <taxon>Pseudomonadati</taxon>
        <taxon>Myxococcota</taxon>
        <taxon>Myxococcia</taxon>
        <taxon>Myxococcales</taxon>
        <taxon>Cystobacterineae</taxon>
        <taxon>Myxococcaceae</taxon>
        <taxon>Corallococcus</taxon>
    </lineage>
</organism>
<feature type="chain" id="PRO_5044076009" evidence="1">
    <location>
        <begin position="24"/>
        <end position="258"/>
    </location>
</feature>
<feature type="signal peptide" evidence="1">
    <location>
        <begin position="1"/>
        <end position="23"/>
    </location>
</feature>
<reference evidence="2 3" key="1">
    <citation type="submission" date="2020-05" db="EMBL/GenBank/DDBJ databases">
        <authorList>
            <person name="Whitworth D."/>
        </authorList>
    </citation>
    <scope>NUCLEOTIDE SEQUENCE [LARGE SCALE GENOMIC DNA]</scope>
    <source>
        <strain evidence="2 3">AB043B</strain>
    </source>
</reference>
<dbReference type="AlphaFoldDB" id="A0A3A8I291"/>